<dbReference type="InterPro" id="IPR001611">
    <property type="entry name" value="Leu-rich_rpt"/>
</dbReference>
<evidence type="ECO:0000313" key="13">
    <source>
        <dbReference type="EMBL" id="KAJ8301815.1"/>
    </source>
</evidence>
<dbReference type="SMART" id="SM00369">
    <property type="entry name" value="LRR_TYP"/>
    <property type="match status" value="5"/>
</dbReference>
<dbReference type="Pfam" id="PF13676">
    <property type="entry name" value="TIR_2"/>
    <property type="match status" value="1"/>
</dbReference>
<organism evidence="13 14">
    <name type="scientific">Tegillarca granosa</name>
    <name type="common">Malaysian cockle</name>
    <name type="synonym">Anadara granosa</name>
    <dbReference type="NCBI Taxonomy" id="220873"/>
    <lineage>
        <taxon>Eukaryota</taxon>
        <taxon>Metazoa</taxon>
        <taxon>Spiralia</taxon>
        <taxon>Lophotrochozoa</taxon>
        <taxon>Mollusca</taxon>
        <taxon>Bivalvia</taxon>
        <taxon>Autobranchia</taxon>
        <taxon>Pteriomorphia</taxon>
        <taxon>Arcoida</taxon>
        <taxon>Arcoidea</taxon>
        <taxon>Arcidae</taxon>
        <taxon>Tegillarca</taxon>
    </lineage>
</organism>
<proteinExistence type="inferred from homology"/>
<evidence type="ECO:0000256" key="8">
    <source>
        <dbReference type="ARBA" id="ARBA00023136"/>
    </source>
</evidence>
<dbReference type="Gene3D" id="3.80.10.10">
    <property type="entry name" value="Ribonuclease Inhibitor"/>
    <property type="match status" value="3"/>
</dbReference>
<dbReference type="PANTHER" id="PTHR24365:SF541">
    <property type="entry name" value="PROTEIN TOLL-RELATED"/>
    <property type="match status" value="1"/>
</dbReference>
<evidence type="ECO:0000256" key="3">
    <source>
        <dbReference type="ARBA" id="ARBA00022614"/>
    </source>
</evidence>
<sequence length="772" mass="90017">MIRYNPFLIKQLTNGYFMCYIPDKMRKALIIFVALNLPSVLEGTSAVKCSTEQDCRCIHEGRGQYKADCSGKSLNFVPKFFSNVVAVDLKSVCRRFPYGTFGVGFSELNHLTNLDISGFSGFCDISYMNAEFFQFLPHLERIDISDCKIMRIENGTFRHLNYLTNLDISFNEDLTFRVLSNVSYDLQSTKISVLKANKIYRTFGIGTEVFVKDLEYLQNTELRELYLDSNRMQIIQSGVFERLPKSLIYASLADNKFTMGRYIFEVFAVSNVKILNASFQHISHNPSGLYPPPSKESCDQQVRNLCPEGETSDQIIPGQLFRKSNTSTPIVAPFPPNLETLYFRKCALRYSIPEMNFLSNKIKYCDLSGNILYEWIGPIRYLKKLKHMDLSNNYCSNVSTSFFCCVEQLETLLISDNYVGFVLNKDSEGLTFRRLTKIQEVQPNIFRGLKSLKYLNISNNALRQWTFEIKHMSELKYIDFSNNELTDLAENIRNDLNEMASKQNITLNLKNNNFLCNCDTLDFLKWMTTSKIKFEFFETYRCQKSEANLVEFKNLPEIIRNLNWKCKYKWAIIIGGSVLGSVAVVVSCIAAIYRLRWVIRTWYYLLFIKRNRNRNRGGYKSLDENEAEDMYKYDVFFIYDDEDKRFVWKAVQKLRLQNIRVCFREFDFIIGSSDYKSICFAVKGSRKIVIVVSENLIDSKLCDFQIDLALTESEYRDSGLEMFLVLNYRHVALERTPLDILNLRRRNLDIDFPVADEENGYFWQTLYEKVNS</sequence>
<name>A0ABQ9EEF2_TEGGR</name>
<dbReference type="Proteomes" id="UP001217089">
    <property type="component" value="Unassembled WGS sequence"/>
</dbReference>
<dbReference type="InterPro" id="IPR035897">
    <property type="entry name" value="Toll_tir_struct_dom_sf"/>
</dbReference>
<dbReference type="SMART" id="SM00255">
    <property type="entry name" value="TIR"/>
    <property type="match status" value="1"/>
</dbReference>
<gene>
    <name evidence="13" type="ORF">KUTeg_020802</name>
</gene>
<evidence type="ECO:0000256" key="1">
    <source>
        <dbReference type="ARBA" id="ARBA00004167"/>
    </source>
</evidence>
<comment type="caution">
    <text evidence="13">The sequence shown here is derived from an EMBL/GenBank/DDBJ whole genome shotgun (WGS) entry which is preliminary data.</text>
</comment>
<dbReference type="InterPro" id="IPR032675">
    <property type="entry name" value="LRR_dom_sf"/>
</dbReference>
<feature type="transmembrane region" description="Helical" evidence="11">
    <location>
        <begin position="570"/>
        <end position="593"/>
    </location>
</feature>
<evidence type="ECO:0000256" key="5">
    <source>
        <dbReference type="ARBA" id="ARBA00022729"/>
    </source>
</evidence>
<dbReference type="SUPFAM" id="SSF52200">
    <property type="entry name" value="Toll/Interleukin receptor TIR domain"/>
    <property type="match status" value="1"/>
</dbReference>
<evidence type="ECO:0000256" key="9">
    <source>
        <dbReference type="ARBA" id="ARBA00023170"/>
    </source>
</evidence>
<dbReference type="PROSITE" id="PS50104">
    <property type="entry name" value="TIR"/>
    <property type="match status" value="1"/>
</dbReference>
<keyword evidence="9" id="KW-0675">Receptor</keyword>
<keyword evidence="7 11" id="KW-1133">Transmembrane helix</keyword>
<keyword evidence="10" id="KW-0325">Glycoprotein</keyword>
<evidence type="ECO:0000256" key="6">
    <source>
        <dbReference type="ARBA" id="ARBA00022737"/>
    </source>
</evidence>
<evidence type="ECO:0000256" key="10">
    <source>
        <dbReference type="ARBA" id="ARBA00023180"/>
    </source>
</evidence>
<dbReference type="EMBL" id="JARBDR010000918">
    <property type="protein sequence ID" value="KAJ8301815.1"/>
    <property type="molecule type" value="Genomic_DNA"/>
</dbReference>
<comment type="similarity">
    <text evidence="2">Belongs to the Toll-like receptor family.</text>
</comment>
<feature type="domain" description="TIR" evidence="12">
    <location>
        <begin position="631"/>
        <end position="770"/>
    </location>
</feature>
<evidence type="ECO:0000313" key="14">
    <source>
        <dbReference type="Proteomes" id="UP001217089"/>
    </source>
</evidence>
<protein>
    <recommendedName>
        <fullName evidence="12">TIR domain-containing protein</fullName>
    </recommendedName>
</protein>
<keyword evidence="14" id="KW-1185">Reference proteome</keyword>
<dbReference type="Pfam" id="PF13855">
    <property type="entry name" value="LRR_8"/>
    <property type="match status" value="1"/>
</dbReference>
<dbReference type="InterPro" id="IPR003591">
    <property type="entry name" value="Leu-rich_rpt_typical-subtyp"/>
</dbReference>
<keyword evidence="8 11" id="KW-0472">Membrane</keyword>
<dbReference type="SUPFAM" id="SSF52058">
    <property type="entry name" value="L domain-like"/>
    <property type="match status" value="1"/>
</dbReference>
<dbReference type="InterPro" id="IPR000157">
    <property type="entry name" value="TIR_dom"/>
</dbReference>
<dbReference type="Gene3D" id="3.40.50.10140">
    <property type="entry name" value="Toll/interleukin-1 receptor homology (TIR) domain"/>
    <property type="match status" value="1"/>
</dbReference>
<dbReference type="PANTHER" id="PTHR24365">
    <property type="entry name" value="TOLL-LIKE RECEPTOR"/>
    <property type="match status" value="1"/>
</dbReference>
<evidence type="ECO:0000256" key="2">
    <source>
        <dbReference type="ARBA" id="ARBA00009634"/>
    </source>
</evidence>
<accession>A0ABQ9EEF2</accession>
<evidence type="ECO:0000256" key="4">
    <source>
        <dbReference type="ARBA" id="ARBA00022692"/>
    </source>
</evidence>
<reference evidence="13 14" key="1">
    <citation type="submission" date="2022-12" db="EMBL/GenBank/DDBJ databases">
        <title>Chromosome-level genome of Tegillarca granosa.</title>
        <authorList>
            <person name="Kim J."/>
        </authorList>
    </citation>
    <scope>NUCLEOTIDE SEQUENCE [LARGE SCALE GENOMIC DNA]</scope>
    <source>
        <strain evidence="13">Teg-2019</strain>
        <tissue evidence="13">Adductor muscle</tissue>
    </source>
</reference>
<evidence type="ECO:0000259" key="12">
    <source>
        <dbReference type="PROSITE" id="PS50104"/>
    </source>
</evidence>
<keyword evidence="4 11" id="KW-0812">Transmembrane</keyword>
<evidence type="ECO:0000256" key="7">
    <source>
        <dbReference type="ARBA" id="ARBA00022989"/>
    </source>
</evidence>
<evidence type="ECO:0000256" key="11">
    <source>
        <dbReference type="SAM" id="Phobius"/>
    </source>
</evidence>
<keyword evidence="6" id="KW-0677">Repeat</keyword>
<comment type="subcellular location">
    <subcellularLocation>
        <location evidence="1">Membrane</location>
        <topology evidence="1">Single-pass membrane protein</topology>
    </subcellularLocation>
</comment>
<keyword evidence="3" id="KW-0433">Leucine-rich repeat</keyword>
<keyword evidence="5" id="KW-0732">Signal</keyword>